<comment type="caution">
    <text evidence="1">The sequence shown here is derived from an EMBL/GenBank/DDBJ whole genome shotgun (WGS) entry which is preliminary data.</text>
</comment>
<sequence>MEGFIKYDPQLMLNCKWRNCHASYPSQDALYDHLSQEHVGRKASRNLCLYCHWDSCETEFYKRDHITSHLRVHIELKSFQCTVCTKSFKRKQDLNKHSKRIHKEGPAQELIFKNETSFSISSCYFSQHQ</sequence>
<accession>A0ACC2SLR7</accession>
<reference evidence="1" key="1">
    <citation type="submission" date="2022-04" db="EMBL/GenBank/DDBJ databases">
        <title>Genome of the entomopathogenic fungus Entomophthora muscae.</title>
        <authorList>
            <person name="Elya C."/>
            <person name="Lovett B.R."/>
            <person name="Lee E."/>
            <person name="Macias A.M."/>
            <person name="Hajek A.E."/>
            <person name="De Bivort B.L."/>
            <person name="Kasson M.T."/>
            <person name="De Fine Licht H.H."/>
            <person name="Stajich J.E."/>
        </authorList>
    </citation>
    <scope>NUCLEOTIDE SEQUENCE</scope>
    <source>
        <strain evidence="1">Berkeley</strain>
    </source>
</reference>
<name>A0ACC2SLR7_9FUNG</name>
<evidence type="ECO:0000313" key="1">
    <source>
        <dbReference type="EMBL" id="KAJ9063096.1"/>
    </source>
</evidence>
<keyword evidence="2" id="KW-1185">Reference proteome</keyword>
<gene>
    <name evidence="1" type="ORF">DSO57_1003625</name>
</gene>
<protein>
    <submittedName>
        <fullName evidence="1">Uncharacterized protein</fullName>
    </submittedName>
</protein>
<dbReference type="Proteomes" id="UP001165960">
    <property type="component" value="Unassembled WGS sequence"/>
</dbReference>
<evidence type="ECO:0000313" key="2">
    <source>
        <dbReference type="Proteomes" id="UP001165960"/>
    </source>
</evidence>
<organism evidence="1 2">
    <name type="scientific">Entomophthora muscae</name>
    <dbReference type="NCBI Taxonomy" id="34485"/>
    <lineage>
        <taxon>Eukaryota</taxon>
        <taxon>Fungi</taxon>
        <taxon>Fungi incertae sedis</taxon>
        <taxon>Zoopagomycota</taxon>
        <taxon>Entomophthoromycotina</taxon>
        <taxon>Entomophthoromycetes</taxon>
        <taxon>Entomophthorales</taxon>
        <taxon>Entomophthoraceae</taxon>
        <taxon>Entomophthora</taxon>
    </lineage>
</organism>
<proteinExistence type="predicted"/>
<dbReference type="EMBL" id="QTSX02004979">
    <property type="protein sequence ID" value="KAJ9063096.1"/>
    <property type="molecule type" value="Genomic_DNA"/>
</dbReference>